<evidence type="ECO:0000256" key="1">
    <source>
        <dbReference type="SAM" id="MobiDB-lite"/>
    </source>
</evidence>
<dbReference type="Proteomes" id="UP000499080">
    <property type="component" value="Unassembled WGS sequence"/>
</dbReference>
<reference evidence="2 3" key="1">
    <citation type="journal article" date="2019" name="Sci. Rep.">
        <title>Orb-weaving spider Araneus ventricosus genome elucidates the spidroin gene catalogue.</title>
        <authorList>
            <person name="Kono N."/>
            <person name="Nakamura H."/>
            <person name="Ohtoshi R."/>
            <person name="Moran D.A.P."/>
            <person name="Shinohara A."/>
            <person name="Yoshida Y."/>
            <person name="Fujiwara M."/>
            <person name="Mori M."/>
            <person name="Tomita M."/>
            <person name="Arakawa K."/>
        </authorList>
    </citation>
    <scope>NUCLEOTIDE SEQUENCE [LARGE SCALE GENOMIC DNA]</scope>
</reference>
<dbReference type="EMBL" id="BGPR01000030">
    <property type="protein sequence ID" value="GBL82976.1"/>
    <property type="molecule type" value="Genomic_DNA"/>
</dbReference>
<sequence>MSCCVFCVDFVTGPEPMEVDDWSCDEQMEWEPADTVEPMEWEESFIPPQVGPSLQGTPESGNVSVSKTNGRDTVRRKKKALRRL</sequence>
<keyword evidence="3" id="KW-1185">Reference proteome</keyword>
<name>A0A4Y2AV42_ARAVE</name>
<gene>
    <name evidence="2" type="ORF">AVEN_106473_1</name>
</gene>
<evidence type="ECO:0000313" key="3">
    <source>
        <dbReference type="Proteomes" id="UP000499080"/>
    </source>
</evidence>
<organism evidence="2 3">
    <name type="scientific">Araneus ventricosus</name>
    <name type="common">Orbweaver spider</name>
    <name type="synonym">Epeira ventricosa</name>
    <dbReference type="NCBI Taxonomy" id="182803"/>
    <lineage>
        <taxon>Eukaryota</taxon>
        <taxon>Metazoa</taxon>
        <taxon>Ecdysozoa</taxon>
        <taxon>Arthropoda</taxon>
        <taxon>Chelicerata</taxon>
        <taxon>Arachnida</taxon>
        <taxon>Araneae</taxon>
        <taxon>Araneomorphae</taxon>
        <taxon>Entelegynae</taxon>
        <taxon>Araneoidea</taxon>
        <taxon>Araneidae</taxon>
        <taxon>Araneus</taxon>
    </lineage>
</organism>
<accession>A0A4Y2AV42</accession>
<proteinExistence type="predicted"/>
<protein>
    <submittedName>
        <fullName evidence="2">Uncharacterized protein</fullName>
    </submittedName>
</protein>
<evidence type="ECO:0000313" key="2">
    <source>
        <dbReference type="EMBL" id="GBL82976.1"/>
    </source>
</evidence>
<feature type="compositionally biased region" description="Basic residues" evidence="1">
    <location>
        <begin position="74"/>
        <end position="84"/>
    </location>
</feature>
<comment type="caution">
    <text evidence="2">The sequence shown here is derived from an EMBL/GenBank/DDBJ whole genome shotgun (WGS) entry which is preliminary data.</text>
</comment>
<feature type="region of interest" description="Disordered" evidence="1">
    <location>
        <begin position="46"/>
        <end position="84"/>
    </location>
</feature>
<feature type="compositionally biased region" description="Polar residues" evidence="1">
    <location>
        <begin position="52"/>
        <end position="68"/>
    </location>
</feature>
<dbReference type="AlphaFoldDB" id="A0A4Y2AV42"/>